<keyword evidence="1" id="KW-0472">Membrane</keyword>
<accession>A0A919V9W0</accession>
<proteinExistence type="predicted"/>
<evidence type="ECO:0000313" key="3">
    <source>
        <dbReference type="Proteomes" id="UP000606172"/>
    </source>
</evidence>
<dbReference type="EMBL" id="BOOW01000031">
    <property type="protein sequence ID" value="GII94757.1"/>
    <property type="molecule type" value="Genomic_DNA"/>
</dbReference>
<name>A0A919V9W0_9ACTN</name>
<dbReference type="AlphaFoldDB" id="A0A919V9W0"/>
<feature type="transmembrane region" description="Helical" evidence="1">
    <location>
        <begin position="331"/>
        <end position="364"/>
    </location>
</feature>
<sequence>MDLTASPHAATELQRYAEALLATLAAGGIVTAPPPGASDSTDSWFLPAASALAALLHGEDALPDLAKAAQSDESRTALFLCLALAVAGHGDRIHASWLGMAFGTLAADTPVTLGQRALWIAAAKGAYGPAGKIFVLRKLDGVAVADQATPEQWLQALIPDEPATVVPPSLADYPELAEIPDLAIPAQASARLSRLMARCVEITSTRRATERTAQSPATWAHDEPLAVIRALINGEDKEAAGTPLVGHLLDDLRPGADPTLTAIAVNVVTPVIRTVAEEQQRLSSLPPPSTVTLPVLGLRVLLRPEGPDLDSLRAAEQQVKTENIPRQGPPWLAYALLALTAVAIVAGLVVTWPLALAAVLFLALGVHRLWMRRKHTIAATEHANAQVAELREQAQGAVWALHEYARESEQRATTAAEELTELNRLLRRGPRAA</sequence>
<gene>
    <name evidence="2" type="ORF">Ssi02_49880</name>
</gene>
<protein>
    <submittedName>
        <fullName evidence="2">Uncharacterized protein</fullName>
    </submittedName>
</protein>
<keyword evidence="1" id="KW-1133">Transmembrane helix</keyword>
<reference evidence="2" key="1">
    <citation type="submission" date="2021-01" db="EMBL/GenBank/DDBJ databases">
        <title>Whole genome shotgun sequence of Sinosporangium siamense NBRC 109515.</title>
        <authorList>
            <person name="Komaki H."/>
            <person name="Tamura T."/>
        </authorList>
    </citation>
    <scope>NUCLEOTIDE SEQUENCE</scope>
    <source>
        <strain evidence="2">NBRC 109515</strain>
    </source>
</reference>
<comment type="caution">
    <text evidence="2">The sequence shown here is derived from an EMBL/GenBank/DDBJ whole genome shotgun (WGS) entry which is preliminary data.</text>
</comment>
<dbReference type="RefSeq" id="WP_204029871.1">
    <property type="nucleotide sequence ID" value="NZ_BOOW01000031.1"/>
</dbReference>
<evidence type="ECO:0000256" key="1">
    <source>
        <dbReference type="SAM" id="Phobius"/>
    </source>
</evidence>
<keyword evidence="3" id="KW-1185">Reference proteome</keyword>
<keyword evidence="1" id="KW-0812">Transmembrane</keyword>
<organism evidence="2 3">
    <name type="scientific">Sinosporangium siamense</name>
    <dbReference type="NCBI Taxonomy" id="1367973"/>
    <lineage>
        <taxon>Bacteria</taxon>
        <taxon>Bacillati</taxon>
        <taxon>Actinomycetota</taxon>
        <taxon>Actinomycetes</taxon>
        <taxon>Streptosporangiales</taxon>
        <taxon>Streptosporangiaceae</taxon>
        <taxon>Sinosporangium</taxon>
    </lineage>
</organism>
<dbReference type="Proteomes" id="UP000606172">
    <property type="component" value="Unassembled WGS sequence"/>
</dbReference>
<evidence type="ECO:0000313" key="2">
    <source>
        <dbReference type="EMBL" id="GII94757.1"/>
    </source>
</evidence>